<name>A0A8S1PTM9_9CILI</name>
<keyword evidence="1" id="KW-0812">Transmembrane</keyword>
<evidence type="ECO:0000256" key="1">
    <source>
        <dbReference type="SAM" id="Phobius"/>
    </source>
</evidence>
<gene>
    <name evidence="2" type="ORF">PSON_ATCC_30995.1.T0870056</name>
</gene>
<keyword evidence="1" id="KW-0472">Membrane</keyword>
<organism evidence="2 3">
    <name type="scientific">Paramecium sonneborni</name>
    <dbReference type="NCBI Taxonomy" id="65129"/>
    <lineage>
        <taxon>Eukaryota</taxon>
        <taxon>Sar</taxon>
        <taxon>Alveolata</taxon>
        <taxon>Ciliophora</taxon>
        <taxon>Intramacronucleata</taxon>
        <taxon>Oligohymenophorea</taxon>
        <taxon>Peniculida</taxon>
        <taxon>Parameciidae</taxon>
        <taxon>Paramecium</taxon>
    </lineage>
</organism>
<keyword evidence="1" id="KW-1133">Transmembrane helix</keyword>
<evidence type="ECO:0008006" key="4">
    <source>
        <dbReference type="Google" id="ProtNLM"/>
    </source>
</evidence>
<keyword evidence="3" id="KW-1185">Reference proteome</keyword>
<sequence length="202" mass="24911">MNEQIAYLTLLFAKYYRIQKLYQKKMNLQRNVNQISQLEKVKLIIDSLLDQMINQLNVLIQYAVELNKYYKQEQTKHVYQYVQQLYHHYFNIIVTALQIIFLFILLHIEISKQLKDKKNKQFRDLQFSECKMIMYIFKRWKKNYIKITTILSSIQRGLQQDQEIQIQSYLNELTKTDLMKSRFYIKSKEIIFREYQFYLMPQ</sequence>
<protein>
    <recommendedName>
        <fullName evidence="4">Transmembrane protein</fullName>
    </recommendedName>
</protein>
<feature type="transmembrane region" description="Helical" evidence="1">
    <location>
        <begin position="89"/>
        <end position="108"/>
    </location>
</feature>
<dbReference type="EMBL" id="CAJJDN010000087">
    <property type="protein sequence ID" value="CAD8106585.1"/>
    <property type="molecule type" value="Genomic_DNA"/>
</dbReference>
<dbReference type="Proteomes" id="UP000692954">
    <property type="component" value="Unassembled WGS sequence"/>
</dbReference>
<evidence type="ECO:0000313" key="3">
    <source>
        <dbReference type="Proteomes" id="UP000692954"/>
    </source>
</evidence>
<dbReference type="AlphaFoldDB" id="A0A8S1PTM9"/>
<accession>A0A8S1PTM9</accession>
<evidence type="ECO:0000313" key="2">
    <source>
        <dbReference type="EMBL" id="CAD8106585.1"/>
    </source>
</evidence>
<comment type="caution">
    <text evidence="2">The sequence shown here is derived from an EMBL/GenBank/DDBJ whole genome shotgun (WGS) entry which is preliminary data.</text>
</comment>
<proteinExistence type="predicted"/>
<reference evidence="2" key="1">
    <citation type="submission" date="2021-01" db="EMBL/GenBank/DDBJ databases">
        <authorList>
            <consortium name="Genoscope - CEA"/>
            <person name="William W."/>
        </authorList>
    </citation>
    <scope>NUCLEOTIDE SEQUENCE</scope>
</reference>